<organism evidence="4 5">
    <name type="scientific">Haloarchaeobius amylolyticus</name>
    <dbReference type="NCBI Taxonomy" id="1198296"/>
    <lineage>
        <taxon>Archaea</taxon>
        <taxon>Methanobacteriati</taxon>
        <taxon>Methanobacteriota</taxon>
        <taxon>Stenosarchaea group</taxon>
        <taxon>Halobacteria</taxon>
        <taxon>Halobacteriales</taxon>
        <taxon>Halorubellaceae</taxon>
        <taxon>Haloarchaeobius</taxon>
    </lineage>
</organism>
<dbReference type="Gene3D" id="3.30.1490.20">
    <property type="entry name" value="ATP-grasp fold, A domain"/>
    <property type="match status" value="1"/>
</dbReference>
<protein>
    <submittedName>
        <fullName evidence="4">ATP-grasp domain-containing protein</fullName>
    </submittedName>
</protein>
<keyword evidence="2" id="KW-0067">ATP-binding</keyword>
<name>A0ABD6BCR7_9EURY</name>
<dbReference type="PANTHER" id="PTHR23132">
    <property type="entry name" value="D-ALANINE--D-ALANINE LIGASE"/>
    <property type="match status" value="1"/>
</dbReference>
<dbReference type="Pfam" id="PF15632">
    <property type="entry name" value="ATPgrasp_Ter"/>
    <property type="match status" value="1"/>
</dbReference>
<evidence type="ECO:0000256" key="1">
    <source>
        <dbReference type="ARBA" id="ARBA00001936"/>
    </source>
</evidence>
<dbReference type="InterPro" id="IPR005479">
    <property type="entry name" value="CPAse_ATP-bd"/>
</dbReference>
<dbReference type="GO" id="GO:0005524">
    <property type="term" value="F:ATP binding"/>
    <property type="evidence" value="ECO:0007669"/>
    <property type="project" value="UniProtKB-UniRule"/>
</dbReference>
<reference evidence="4 5" key="1">
    <citation type="journal article" date="2019" name="Int. J. Syst. Evol. Microbiol.">
        <title>The Global Catalogue of Microorganisms (GCM) 10K type strain sequencing project: providing services to taxonomists for standard genome sequencing and annotation.</title>
        <authorList>
            <consortium name="The Broad Institute Genomics Platform"/>
            <consortium name="The Broad Institute Genome Sequencing Center for Infectious Disease"/>
            <person name="Wu L."/>
            <person name="Ma J."/>
        </authorList>
    </citation>
    <scope>NUCLEOTIDE SEQUENCE [LARGE SCALE GENOMIC DNA]</scope>
    <source>
        <strain evidence="4 5">CGMCC 1.12230</strain>
    </source>
</reference>
<dbReference type="RefSeq" id="WP_390284835.1">
    <property type="nucleotide sequence ID" value="NZ_JBHUDI010000003.1"/>
</dbReference>
<dbReference type="PANTHER" id="PTHR23132:SF14">
    <property type="entry name" value="ATP-GRASP DOMAIN-CONTAINING PROTEIN"/>
    <property type="match status" value="1"/>
</dbReference>
<feature type="domain" description="ATP-grasp" evidence="3">
    <location>
        <begin position="140"/>
        <end position="325"/>
    </location>
</feature>
<evidence type="ECO:0000313" key="5">
    <source>
        <dbReference type="Proteomes" id="UP001597076"/>
    </source>
</evidence>
<sequence length="420" mass="47241">MYASLLCVLRVIEEVEAVSTTMDRVFVLDAHAKHGLVAIRSLGNRGFAVTAGSSIRWNAGKTSKYVSRRVTYPKPAEKPGEFVRSIQQELQDHDYGMILPVDQKTVEVVVRHKSQLEEHTNVPFLPYDQLKVGLDKEATIKAARKYDIPHPKSRLSDEIDLDSIESTLGGYPVVVKPRRGSGGKGVSVCDSHEELVRVYRRTLRQHGPVILQEFIPNGGERGVYTMYDRSSTLSGITVQHRLRSRPPGGGASTFRETISDPELVAISDRLLSSLEWQGVAMAEYRYDRRDGEPKLMEINPRLWGSLALSVFAGVDFPYQLYRFATDEPLEQDLTYDVGVQARSLFHDWLQAMERENRLVAMREFFTPSSKPCCYDIVSKDDPLPILGQIGYWLSLYKDSKTDGDGIEPVVVSEATDEDQA</sequence>
<dbReference type="Proteomes" id="UP001597076">
    <property type="component" value="Unassembled WGS sequence"/>
</dbReference>
<gene>
    <name evidence="4" type="ORF">ACFR99_04700</name>
</gene>
<dbReference type="EMBL" id="JBHUDI010000003">
    <property type="protein sequence ID" value="MFD1562844.1"/>
    <property type="molecule type" value="Genomic_DNA"/>
</dbReference>
<comment type="caution">
    <text evidence="4">The sequence shown here is derived from an EMBL/GenBank/DDBJ whole genome shotgun (WGS) entry which is preliminary data.</text>
</comment>
<dbReference type="PROSITE" id="PS50975">
    <property type="entry name" value="ATP_GRASP"/>
    <property type="match status" value="1"/>
</dbReference>
<proteinExistence type="predicted"/>
<evidence type="ECO:0000256" key="2">
    <source>
        <dbReference type="PROSITE-ProRule" id="PRU00409"/>
    </source>
</evidence>
<accession>A0ABD6BCR7</accession>
<dbReference type="InterPro" id="IPR011761">
    <property type="entry name" value="ATP-grasp"/>
</dbReference>
<evidence type="ECO:0000313" key="4">
    <source>
        <dbReference type="EMBL" id="MFD1562844.1"/>
    </source>
</evidence>
<keyword evidence="5" id="KW-1185">Reference proteome</keyword>
<comment type="cofactor">
    <cofactor evidence="1">
        <name>Mn(2+)</name>
        <dbReference type="ChEBI" id="CHEBI:29035"/>
    </cofactor>
</comment>
<dbReference type="Gene3D" id="3.30.470.20">
    <property type="entry name" value="ATP-grasp fold, B domain"/>
    <property type="match status" value="1"/>
</dbReference>
<dbReference type="SUPFAM" id="SSF56059">
    <property type="entry name" value="Glutathione synthetase ATP-binding domain-like"/>
    <property type="match status" value="1"/>
</dbReference>
<dbReference type="AlphaFoldDB" id="A0ABD6BCR7"/>
<keyword evidence="2" id="KW-0547">Nucleotide-binding</keyword>
<evidence type="ECO:0000259" key="3">
    <source>
        <dbReference type="PROSITE" id="PS50975"/>
    </source>
</evidence>
<dbReference type="InterPro" id="IPR013815">
    <property type="entry name" value="ATP_grasp_subdomain_1"/>
</dbReference>
<dbReference type="Pfam" id="PF02786">
    <property type="entry name" value="CPSase_L_D2"/>
    <property type="match status" value="1"/>
</dbReference>